<dbReference type="GO" id="GO:0017171">
    <property type="term" value="F:serine hydrolase activity"/>
    <property type="evidence" value="ECO:0007669"/>
    <property type="project" value="TreeGrafter"/>
</dbReference>
<keyword evidence="3" id="KW-0964">Secreted</keyword>
<dbReference type="GO" id="GO:0016042">
    <property type="term" value="P:lipid catabolic process"/>
    <property type="evidence" value="ECO:0007669"/>
    <property type="project" value="TreeGrafter"/>
</dbReference>
<evidence type="ECO:0000256" key="2">
    <source>
        <dbReference type="ARBA" id="ARBA00010701"/>
    </source>
</evidence>
<keyword evidence="5" id="KW-0732">Signal</keyword>
<dbReference type="InterPro" id="IPR013818">
    <property type="entry name" value="Lipase"/>
</dbReference>
<dbReference type="PRINTS" id="PR00821">
    <property type="entry name" value="TAGLIPASE"/>
</dbReference>
<dbReference type="RefSeq" id="XP_034108393.1">
    <property type="nucleotide sequence ID" value="XM_034252502.2"/>
</dbReference>
<evidence type="ECO:0000313" key="7">
    <source>
        <dbReference type="Proteomes" id="UP000515160"/>
    </source>
</evidence>
<evidence type="ECO:0000256" key="3">
    <source>
        <dbReference type="ARBA" id="ARBA00022525"/>
    </source>
</evidence>
<dbReference type="PANTHER" id="PTHR11610">
    <property type="entry name" value="LIPASE"/>
    <property type="match status" value="1"/>
</dbReference>
<dbReference type="Pfam" id="PF00151">
    <property type="entry name" value="Lipase"/>
    <property type="match status" value="1"/>
</dbReference>
<dbReference type="PANTHER" id="PTHR11610:SF173">
    <property type="entry name" value="LIPASE DOMAIN-CONTAINING PROTEIN-RELATED"/>
    <property type="match status" value="1"/>
</dbReference>
<dbReference type="GeneID" id="117570699"/>
<evidence type="ECO:0000256" key="4">
    <source>
        <dbReference type="RuleBase" id="RU004262"/>
    </source>
</evidence>
<dbReference type="GO" id="GO:0005615">
    <property type="term" value="C:extracellular space"/>
    <property type="evidence" value="ECO:0007669"/>
    <property type="project" value="TreeGrafter"/>
</dbReference>
<comment type="similarity">
    <text evidence="2 4">Belongs to the AB hydrolase superfamily. Lipase family.</text>
</comment>
<organism evidence="7 8">
    <name type="scientific">Drosophila albomicans</name>
    <name type="common">Fruit fly</name>
    <dbReference type="NCBI Taxonomy" id="7291"/>
    <lineage>
        <taxon>Eukaryota</taxon>
        <taxon>Metazoa</taxon>
        <taxon>Ecdysozoa</taxon>
        <taxon>Arthropoda</taxon>
        <taxon>Hexapoda</taxon>
        <taxon>Insecta</taxon>
        <taxon>Pterygota</taxon>
        <taxon>Neoptera</taxon>
        <taxon>Endopterygota</taxon>
        <taxon>Diptera</taxon>
        <taxon>Brachycera</taxon>
        <taxon>Muscomorpha</taxon>
        <taxon>Ephydroidea</taxon>
        <taxon>Drosophilidae</taxon>
        <taxon>Drosophila</taxon>
    </lineage>
</organism>
<gene>
    <name evidence="8" type="primary">LOC117570699</name>
</gene>
<evidence type="ECO:0000259" key="6">
    <source>
        <dbReference type="Pfam" id="PF00151"/>
    </source>
</evidence>
<evidence type="ECO:0000313" key="8">
    <source>
        <dbReference type="RefSeq" id="XP_034108393.1"/>
    </source>
</evidence>
<feature type="signal peptide" evidence="5">
    <location>
        <begin position="1"/>
        <end position="20"/>
    </location>
</feature>
<dbReference type="Proteomes" id="UP000515160">
    <property type="component" value="Chromosome 3"/>
</dbReference>
<evidence type="ECO:0000256" key="5">
    <source>
        <dbReference type="SAM" id="SignalP"/>
    </source>
</evidence>
<protein>
    <submittedName>
        <fullName evidence="8">Lipase member H isoform X1</fullName>
    </submittedName>
</protein>
<feature type="chain" id="PRO_5028073043" evidence="5">
    <location>
        <begin position="21"/>
        <end position="329"/>
    </location>
</feature>
<accession>A0A6P8X8R7</accession>
<name>A0A6P8X8R7_DROAB</name>
<proteinExistence type="inferred from homology"/>
<dbReference type="AlphaFoldDB" id="A0A6P8X8R7"/>
<dbReference type="GO" id="GO:0016298">
    <property type="term" value="F:lipase activity"/>
    <property type="evidence" value="ECO:0007669"/>
    <property type="project" value="InterPro"/>
</dbReference>
<dbReference type="OrthoDB" id="199913at2759"/>
<dbReference type="SUPFAM" id="SSF53474">
    <property type="entry name" value="alpha/beta-Hydrolases"/>
    <property type="match status" value="1"/>
</dbReference>
<dbReference type="InterPro" id="IPR000734">
    <property type="entry name" value="TAG_lipase"/>
</dbReference>
<evidence type="ECO:0000256" key="1">
    <source>
        <dbReference type="ARBA" id="ARBA00004613"/>
    </source>
</evidence>
<feature type="domain" description="Lipase" evidence="6">
    <location>
        <begin position="47"/>
        <end position="261"/>
    </location>
</feature>
<dbReference type="InterPro" id="IPR033906">
    <property type="entry name" value="Lipase_N"/>
</dbReference>
<dbReference type="InterPro" id="IPR029058">
    <property type="entry name" value="AB_hydrolase_fold"/>
</dbReference>
<sequence length="329" mass="36093">MAKMFYCWLPFLCQLWTLQALSLDSLVGQSSIYYQQDASEQLLQQVEQLKSGESLQLIVHGFLASRSHSSIMPLINAYTAQGYAHVLVADWSPAANLDYPSSRRAVSKVASVLAKQLQQFLAKHSVPLDQVHILGHSLGAHIAGCIGQHFNGSLGRITGLDPALPLFTSHSDDSLQSSAARFVDVIHTDYPVFGDLTPRGHVDFYPNFGHTPQPGCEEVDLLTASKLLLEAYSCSHNRAVLLYAESIGLPKSFPSIPCSWKSIRGSRSCAEKLSEFNLNRTELEAAIGSMDDTQVVYMGEQVARSATSYYYFETNAAPPFGQGVRAKFA</sequence>
<comment type="subcellular location">
    <subcellularLocation>
        <location evidence="1">Secreted</location>
    </subcellularLocation>
</comment>
<dbReference type="Gene3D" id="3.40.50.1820">
    <property type="entry name" value="alpha/beta hydrolase"/>
    <property type="match status" value="1"/>
</dbReference>
<keyword evidence="7" id="KW-1185">Reference proteome</keyword>
<reference evidence="8" key="1">
    <citation type="submission" date="2025-08" db="UniProtKB">
        <authorList>
            <consortium name="RefSeq"/>
        </authorList>
    </citation>
    <scope>IDENTIFICATION</scope>
    <source>
        <strain evidence="8">15112-1751.03</strain>
        <tissue evidence="8">Whole Adult</tissue>
    </source>
</reference>
<dbReference type="CDD" id="cd00707">
    <property type="entry name" value="Pancreat_lipase_like"/>
    <property type="match status" value="1"/>
</dbReference>